<dbReference type="Pfam" id="PF22767">
    <property type="entry name" value="ThcOx"/>
    <property type="match status" value="1"/>
</dbReference>
<dbReference type="SUPFAM" id="SSF55469">
    <property type="entry name" value="FMN-dependent nitroreductase-like"/>
    <property type="match status" value="1"/>
</dbReference>
<protein>
    <submittedName>
        <fullName evidence="3">SagB-type dehydrogenase domain-containing protein</fullName>
    </submittedName>
</protein>
<feature type="domain" description="Nitroreductase" evidence="1">
    <location>
        <begin position="284"/>
        <end position="463"/>
    </location>
</feature>
<dbReference type="InterPro" id="IPR020051">
    <property type="entry name" value="SagB-type_dehydrogenase"/>
</dbReference>
<dbReference type="InterPro" id="IPR029479">
    <property type="entry name" value="Nitroreductase"/>
</dbReference>
<dbReference type="PANTHER" id="PTHR43745">
    <property type="entry name" value="NITROREDUCTASE MJ1384-RELATED"/>
    <property type="match status" value="1"/>
</dbReference>
<dbReference type="Gene3D" id="3.40.109.10">
    <property type="entry name" value="NADH Oxidase"/>
    <property type="match status" value="1"/>
</dbReference>
<evidence type="ECO:0000259" key="1">
    <source>
        <dbReference type="Pfam" id="PF00881"/>
    </source>
</evidence>
<dbReference type="InterPro" id="IPR000415">
    <property type="entry name" value="Nitroreductase-like"/>
</dbReference>
<name>A0A097CRJ0_9ACTN</name>
<evidence type="ECO:0000313" key="3">
    <source>
        <dbReference type="EMBL" id="AIS85281.1"/>
    </source>
</evidence>
<dbReference type="EMBL" id="KF826619">
    <property type="protein sequence ID" value="AIS85281.1"/>
    <property type="molecule type" value="Genomic_DNA"/>
</dbReference>
<gene>
    <name evidence="3" type="ORF">VASRM7_44</name>
</gene>
<dbReference type="NCBIfam" id="TIGR03605">
    <property type="entry name" value="antibiot_sagB"/>
    <property type="match status" value="1"/>
</dbReference>
<dbReference type="PANTHER" id="PTHR43745:SF2">
    <property type="entry name" value="NITROREDUCTASE MJ1384-RELATED"/>
    <property type="match status" value="1"/>
</dbReference>
<dbReference type="AlphaFoldDB" id="A0A097CRJ0"/>
<dbReference type="Pfam" id="PF00881">
    <property type="entry name" value="Nitroreductase"/>
    <property type="match status" value="1"/>
</dbReference>
<organism evidence="3">
    <name type="scientific">Verrucosispora sp. MS100047</name>
    <dbReference type="NCBI Taxonomy" id="1410949"/>
    <lineage>
        <taxon>Bacteria</taxon>
        <taxon>Bacillati</taxon>
        <taxon>Actinomycetota</taxon>
        <taxon>Actinomycetes</taxon>
        <taxon>Micromonosporales</taxon>
        <taxon>Micromonosporaceae</taxon>
        <taxon>Micromonospora</taxon>
    </lineage>
</organism>
<dbReference type="CDD" id="cd02142">
    <property type="entry name" value="McbC_SagB-like_oxidoreductase"/>
    <property type="match status" value="1"/>
</dbReference>
<feature type="domain" description="Cyanobactin oxidase ThcOx second" evidence="2">
    <location>
        <begin position="133"/>
        <end position="233"/>
    </location>
</feature>
<evidence type="ECO:0000259" key="2">
    <source>
        <dbReference type="Pfam" id="PF22767"/>
    </source>
</evidence>
<accession>A0A097CRJ0</accession>
<reference evidence="3" key="1">
    <citation type="journal article" date="2016" name="Appl. Microbiol. Biotechnol.">
        <title>Anti-MRSA and anti-TB metabolites from marine-derived Verrucosispora sp. MS100047.</title>
        <authorList>
            <person name="Huang P."/>
            <person name="Xie F."/>
            <person name="Ren B."/>
            <person name="Wang Q."/>
            <person name="Wang J."/>
            <person name="Wang Q."/>
            <person name="Abdel-Mageed W.M."/>
            <person name="Liu M."/>
            <person name="Han J."/>
            <person name="Oyeleye A."/>
            <person name="Shen J."/>
            <person name="Song F."/>
            <person name="Dai H."/>
            <person name="Liu X."/>
            <person name="Zhang L."/>
        </authorList>
    </citation>
    <scope>NUCLEOTIDE SEQUENCE</scope>
    <source>
        <strain evidence="3">MS100047</strain>
    </source>
</reference>
<sequence length="520" mass="56349">MTLTQSTRPYERLLRLDPSSRLTSGGGQLALWSRFGRVAVGERDRPMVAVLQALATTEVTPTDLERLALATAGATATDDEIAVLARLHWLLDRIGNALEQQIGPAGEPGWLRVTALTGDLRFTHRPYTGNAPVALSRLALLRRRDGRMVVESGLAPFRVGVLHEQALALVGALAEPRTVADLAARLGLDETAIRHLVGFLAAAQLTDAVDPAADQWDPHELYFHSRSRCGRTDESFGATFPFVDVRPPLPPVKPAPAGPAVVLPRPDFDALRATDPPLVLVQEARRSVRGFGVEPMTLAQLGEFLYRVGRVRSVYGPDHDNRMPYEGVDRPYPTGGASGDLEIYVTAHRVAGLPRAAYHYDAWEHRLVQVCDDPTLIQGLLAGAAQATGGTPTPDALITFTSRFGRLTWKYDAMGYAATLKHVGVAYQTAYLVATAMGLAPCGLGSGDAHLSARVFGLDWQVESSVGEFMLGSLPRWADGTDPHQGRTNWRGANDPDWARRAGRLLSAARHDRVAPEEPS</sequence>
<dbReference type="GO" id="GO:0016491">
    <property type="term" value="F:oxidoreductase activity"/>
    <property type="evidence" value="ECO:0007669"/>
    <property type="project" value="InterPro"/>
</dbReference>
<dbReference type="InterPro" id="IPR052544">
    <property type="entry name" value="Bacteriocin_Proc_Enz"/>
</dbReference>
<proteinExistence type="predicted"/>
<dbReference type="InterPro" id="IPR054488">
    <property type="entry name" value="ThcOx_dom2"/>
</dbReference>